<evidence type="ECO:0000256" key="2">
    <source>
        <dbReference type="PROSITE-ProRule" id="PRU00267"/>
    </source>
</evidence>
<evidence type="ECO:0000313" key="6">
    <source>
        <dbReference type="Proteomes" id="UP000673691"/>
    </source>
</evidence>
<dbReference type="OrthoDB" id="1919336at2759"/>
<protein>
    <recommendedName>
        <fullName evidence="4">HMG box domain-containing protein</fullName>
    </recommendedName>
</protein>
<organism evidence="5 6">
    <name type="scientific">Olpidium bornovanus</name>
    <dbReference type="NCBI Taxonomy" id="278681"/>
    <lineage>
        <taxon>Eukaryota</taxon>
        <taxon>Fungi</taxon>
        <taxon>Fungi incertae sedis</taxon>
        <taxon>Olpidiomycota</taxon>
        <taxon>Olpidiomycotina</taxon>
        <taxon>Olpidiomycetes</taxon>
        <taxon>Olpidiales</taxon>
        <taxon>Olpidiaceae</taxon>
        <taxon>Olpidium</taxon>
    </lineage>
</organism>
<dbReference type="InterPro" id="IPR009071">
    <property type="entry name" value="HMG_box_dom"/>
</dbReference>
<feature type="region of interest" description="Disordered" evidence="3">
    <location>
        <begin position="30"/>
        <end position="50"/>
    </location>
</feature>
<gene>
    <name evidence="5" type="ORF">BJ554DRAFT_122</name>
</gene>
<feature type="compositionally biased region" description="Low complexity" evidence="3">
    <location>
        <begin position="183"/>
        <end position="200"/>
    </location>
</feature>
<comment type="caution">
    <text evidence="5">The sequence shown here is derived from an EMBL/GenBank/DDBJ whole genome shotgun (WGS) entry which is preliminary data.</text>
</comment>
<dbReference type="EMBL" id="JAEFCI010006792">
    <property type="protein sequence ID" value="KAG5459471.1"/>
    <property type="molecule type" value="Genomic_DNA"/>
</dbReference>
<dbReference type="Gene3D" id="1.10.30.10">
    <property type="entry name" value="High mobility group box domain"/>
    <property type="match status" value="1"/>
</dbReference>
<feature type="region of interest" description="Disordered" evidence="3">
    <location>
        <begin position="183"/>
        <end position="224"/>
    </location>
</feature>
<dbReference type="AlphaFoldDB" id="A0A8H8DIG7"/>
<name>A0A8H8DIG7_9FUNG</name>
<dbReference type="SUPFAM" id="SSF47095">
    <property type="entry name" value="HMG-box"/>
    <property type="match status" value="1"/>
</dbReference>
<feature type="domain" description="HMG box" evidence="4">
    <location>
        <begin position="220"/>
        <end position="289"/>
    </location>
</feature>
<evidence type="ECO:0000313" key="5">
    <source>
        <dbReference type="EMBL" id="KAG5459471.1"/>
    </source>
</evidence>
<keyword evidence="6" id="KW-1185">Reference proteome</keyword>
<evidence type="ECO:0000259" key="4">
    <source>
        <dbReference type="PROSITE" id="PS50118"/>
    </source>
</evidence>
<keyword evidence="2" id="KW-0539">Nucleus</keyword>
<reference evidence="5 6" key="1">
    <citation type="journal article" name="Sci. Rep.">
        <title>Genome-scale phylogenetic analyses confirm Olpidium as the closest living zoosporic fungus to the non-flagellated, terrestrial fungi.</title>
        <authorList>
            <person name="Chang Y."/>
            <person name="Rochon D."/>
            <person name="Sekimoto S."/>
            <person name="Wang Y."/>
            <person name="Chovatia M."/>
            <person name="Sandor L."/>
            <person name="Salamov A."/>
            <person name="Grigoriev I.V."/>
            <person name="Stajich J.E."/>
            <person name="Spatafora J.W."/>
        </authorList>
    </citation>
    <scope>NUCLEOTIDE SEQUENCE [LARGE SCALE GENOMIC DNA]</scope>
    <source>
        <strain evidence="5">S191</strain>
    </source>
</reference>
<dbReference type="GO" id="GO:0005634">
    <property type="term" value="C:nucleus"/>
    <property type="evidence" value="ECO:0007669"/>
    <property type="project" value="UniProtKB-UniRule"/>
</dbReference>
<dbReference type="PROSITE" id="PS50118">
    <property type="entry name" value="HMG_BOX_2"/>
    <property type="match status" value="1"/>
</dbReference>
<keyword evidence="1 2" id="KW-0238">DNA-binding</keyword>
<evidence type="ECO:0000256" key="1">
    <source>
        <dbReference type="ARBA" id="ARBA00023125"/>
    </source>
</evidence>
<feature type="DNA-binding region" description="HMG box" evidence="2">
    <location>
        <begin position="220"/>
        <end position="289"/>
    </location>
</feature>
<proteinExistence type="predicted"/>
<feature type="non-terminal residue" evidence="5">
    <location>
        <position position="1"/>
    </location>
</feature>
<accession>A0A8H8DIG7</accession>
<dbReference type="PANTHER" id="PTHR48112">
    <property type="entry name" value="HIGH MOBILITY GROUP PROTEIN DSP1"/>
    <property type="match status" value="1"/>
</dbReference>
<dbReference type="InterPro" id="IPR050342">
    <property type="entry name" value="HMGB"/>
</dbReference>
<dbReference type="GO" id="GO:0003677">
    <property type="term" value="F:DNA binding"/>
    <property type="evidence" value="ECO:0007669"/>
    <property type="project" value="UniProtKB-UniRule"/>
</dbReference>
<dbReference type="SMART" id="SM00398">
    <property type="entry name" value="HMG"/>
    <property type="match status" value="1"/>
</dbReference>
<sequence>RTGPIRGGQQRAPEGFLLSDDLLDFAPAEPALFQGGNQGHGLDPSNRWSGDHEARHALFSAGAEFQLGAQPDEKPPNSQSFVWEIDPSVDFRDFEPGPLNPPALADRLEAICAAAEFEGQTFPPPQTASVYRPQDVGNAAARVARPQVCETLATWPEPALCAADTLASTCAPHGSPKLKAQPAGLTAARAAAAPGPAAQRPGGGRLRGVRKRKKKDPNAPKHPRSAFLFYLSDTRAEVAARCPEGTKMQSVTRFVADMWKGMTEEQKRPWLEVSDADKRRYAEEMDAYISRLAAERIVTGRAAVPLPVQSPEEADGR</sequence>
<dbReference type="Proteomes" id="UP000673691">
    <property type="component" value="Unassembled WGS sequence"/>
</dbReference>
<dbReference type="InterPro" id="IPR036910">
    <property type="entry name" value="HMG_box_dom_sf"/>
</dbReference>
<dbReference type="Pfam" id="PF00505">
    <property type="entry name" value="HMG_box"/>
    <property type="match status" value="1"/>
</dbReference>
<evidence type="ECO:0000256" key="3">
    <source>
        <dbReference type="SAM" id="MobiDB-lite"/>
    </source>
</evidence>